<keyword evidence="6 20" id="KW-0812">Transmembrane</keyword>
<dbReference type="FunFam" id="1.10.287.70:FF:000018">
    <property type="entry name" value="Voltage-dependent T-type calcium channel subunit alpha"/>
    <property type="match status" value="1"/>
</dbReference>
<feature type="compositionally biased region" description="Low complexity" evidence="19">
    <location>
        <begin position="935"/>
        <end position="953"/>
    </location>
</feature>
<keyword evidence="2" id="KW-0813">Transport</keyword>
<dbReference type="GO" id="GO:0046872">
    <property type="term" value="F:metal ion binding"/>
    <property type="evidence" value="ECO:0007669"/>
    <property type="project" value="UniProtKB-KW"/>
</dbReference>
<evidence type="ECO:0000256" key="17">
    <source>
        <dbReference type="RuleBase" id="RU003808"/>
    </source>
</evidence>
<dbReference type="InterPro" id="IPR050599">
    <property type="entry name" value="VDCC_alpha-1_subunit"/>
</dbReference>
<name>A0A3B3Y5M5_9TELE</name>
<evidence type="ECO:0000256" key="8">
    <source>
        <dbReference type="ARBA" id="ARBA00022837"/>
    </source>
</evidence>
<evidence type="ECO:0000256" key="1">
    <source>
        <dbReference type="ARBA" id="ARBA00004651"/>
    </source>
</evidence>
<dbReference type="Gene3D" id="1.10.287.70">
    <property type="match status" value="4"/>
</dbReference>
<evidence type="ECO:0000256" key="9">
    <source>
        <dbReference type="ARBA" id="ARBA00022882"/>
    </source>
</evidence>
<feature type="coiled-coil region" evidence="18">
    <location>
        <begin position="1673"/>
        <end position="1701"/>
    </location>
</feature>
<evidence type="ECO:0000256" key="2">
    <source>
        <dbReference type="ARBA" id="ARBA00022448"/>
    </source>
</evidence>
<feature type="compositionally biased region" description="Basic residues" evidence="19">
    <location>
        <begin position="1400"/>
        <end position="1411"/>
    </location>
</feature>
<feature type="transmembrane region" description="Helical" evidence="20">
    <location>
        <begin position="806"/>
        <end position="829"/>
    </location>
</feature>
<dbReference type="InterPro" id="IPR005821">
    <property type="entry name" value="Ion_trans_dom"/>
</dbReference>
<evidence type="ECO:0000256" key="19">
    <source>
        <dbReference type="SAM" id="MobiDB-lite"/>
    </source>
</evidence>
<feature type="transmembrane region" description="Helical" evidence="20">
    <location>
        <begin position="609"/>
        <end position="627"/>
    </location>
</feature>
<dbReference type="PANTHER" id="PTHR45628:SF33">
    <property type="entry name" value="VOLTAGE-DEPENDENT T-TYPE CALCIUM CHANNEL SUBUNIT ALPHA-1G"/>
    <property type="match status" value="1"/>
</dbReference>
<evidence type="ECO:0000256" key="7">
    <source>
        <dbReference type="ARBA" id="ARBA00022737"/>
    </source>
</evidence>
<feature type="region of interest" description="Disordered" evidence="19">
    <location>
        <begin position="922"/>
        <end position="1025"/>
    </location>
</feature>
<reference evidence="22" key="1">
    <citation type="submission" date="2025-08" db="UniProtKB">
        <authorList>
            <consortium name="Ensembl"/>
        </authorList>
    </citation>
    <scope>IDENTIFICATION</scope>
</reference>
<evidence type="ECO:0000256" key="15">
    <source>
        <dbReference type="ARBA" id="ARBA00036634"/>
    </source>
</evidence>
<feature type="transmembrane region" description="Helical" evidence="20">
    <location>
        <begin position="639"/>
        <end position="660"/>
    </location>
</feature>
<keyword evidence="4 17" id="KW-0109">Calcium transport</keyword>
<feature type="binding site" evidence="16">
    <location>
        <position position="1326"/>
    </location>
    <ligand>
        <name>Ca(2+)</name>
        <dbReference type="ChEBI" id="CHEBI:29108"/>
    </ligand>
</feature>
<keyword evidence="8 16" id="KW-0106">Calcium</keyword>
<dbReference type="FunFam" id="1.10.287.70:FF:000136">
    <property type="entry name" value="Voltage-dependent T-type calcium channel subunit alpha"/>
    <property type="match status" value="1"/>
</dbReference>
<dbReference type="FunFam" id="1.20.120.350:FF:000009">
    <property type="entry name" value="Voltage-dependent T-type calcium channel subunit alpha"/>
    <property type="match status" value="1"/>
</dbReference>
<keyword evidence="5 17" id="KW-0107">Calcium channel</keyword>
<keyword evidence="23" id="KW-1185">Reference proteome</keyword>
<dbReference type="FunFam" id="1.20.120.350:FF:000012">
    <property type="entry name" value="Voltage-dependent T-type calcium channel subunit alpha"/>
    <property type="match status" value="1"/>
</dbReference>
<evidence type="ECO:0000256" key="4">
    <source>
        <dbReference type="ARBA" id="ARBA00022568"/>
    </source>
</evidence>
<evidence type="ECO:0000256" key="14">
    <source>
        <dbReference type="ARBA" id="ARBA00023303"/>
    </source>
</evidence>
<feature type="binding site" evidence="16">
    <location>
        <position position="788"/>
    </location>
    <ligand>
        <name>Ca(2+)</name>
        <dbReference type="ChEBI" id="CHEBI:29108"/>
    </ligand>
</feature>
<feature type="transmembrane region" description="Helical" evidence="20">
    <location>
        <begin position="1568"/>
        <end position="1592"/>
    </location>
</feature>
<comment type="similarity">
    <text evidence="17">Belongs to the calcium channel alpha-1 subunit (TC 1.A.1.11) family.</text>
</comment>
<feature type="transmembrane region" description="Helical" evidence="20">
    <location>
        <begin position="1470"/>
        <end position="1489"/>
    </location>
</feature>
<keyword evidence="11" id="KW-0406">Ion transport</keyword>
<dbReference type="GO" id="GO:0008331">
    <property type="term" value="F:high voltage-gated calcium channel activity"/>
    <property type="evidence" value="ECO:0007669"/>
    <property type="project" value="TreeGrafter"/>
</dbReference>
<feature type="domain" description="Ion transport" evidence="21">
    <location>
        <begin position="608"/>
        <end position="837"/>
    </location>
</feature>
<feature type="transmembrane region" description="Helical" evidence="20">
    <location>
        <begin position="1312"/>
        <end position="1333"/>
    </location>
</feature>
<evidence type="ECO:0000256" key="10">
    <source>
        <dbReference type="ARBA" id="ARBA00022989"/>
    </source>
</evidence>
<keyword evidence="10 20" id="KW-1133">Transmembrane helix</keyword>
<feature type="compositionally biased region" description="Polar residues" evidence="19">
    <location>
        <begin position="922"/>
        <end position="934"/>
    </location>
</feature>
<dbReference type="GO" id="GO:0005891">
    <property type="term" value="C:voltage-gated calcium channel complex"/>
    <property type="evidence" value="ECO:0007669"/>
    <property type="project" value="InterPro"/>
</dbReference>
<dbReference type="InterPro" id="IPR005445">
    <property type="entry name" value="VDCC_T_a1"/>
</dbReference>
<evidence type="ECO:0000256" key="18">
    <source>
        <dbReference type="SAM" id="Coils"/>
    </source>
</evidence>
<proteinExistence type="inferred from homology"/>
<keyword evidence="14" id="KW-0407">Ion channel</keyword>
<organism evidence="22 23">
    <name type="scientific">Poecilia mexicana</name>
    <dbReference type="NCBI Taxonomy" id="48701"/>
    <lineage>
        <taxon>Eukaryota</taxon>
        <taxon>Metazoa</taxon>
        <taxon>Chordata</taxon>
        <taxon>Craniata</taxon>
        <taxon>Vertebrata</taxon>
        <taxon>Euteleostomi</taxon>
        <taxon>Actinopterygii</taxon>
        <taxon>Neopterygii</taxon>
        <taxon>Teleostei</taxon>
        <taxon>Neoteleostei</taxon>
        <taxon>Acanthomorphata</taxon>
        <taxon>Ovalentaria</taxon>
        <taxon>Atherinomorphae</taxon>
        <taxon>Cyprinodontiformes</taxon>
        <taxon>Poeciliidae</taxon>
        <taxon>Poeciliinae</taxon>
        <taxon>Poecilia</taxon>
    </lineage>
</organism>
<evidence type="ECO:0000313" key="23">
    <source>
        <dbReference type="Proteomes" id="UP000261480"/>
    </source>
</evidence>
<feature type="transmembrane region" description="Helical" evidence="20">
    <location>
        <begin position="1652"/>
        <end position="1673"/>
    </location>
</feature>
<evidence type="ECO:0000256" key="3">
    <source>
        <dbReference type="ARBA" id="ARBA00022475"/>
    </source>
</evidence>
<keyword evidence="16" id="KW-0479">Metal-binding</keyword>
<feature type="domain" description="Ion transport" evidence="21">
    <location>
        <begin position="1433"/>
        <end position="1684"/>
    </location>
</feature>
<dbReference type="Pfam" id="PF00520">
    <property type="entry name" value="Ion_trans"/>
    <property type="match status" value="4"/>
</dbReference>
<feature type="compositionally biased region" description="Low complexity" evidence="19">
    <location>
        <begin position="970"/>
        <end position="979"/>
    </location>
</feature>
<evidence type="ECO:0000256" key="20">
    <source>
        <dbReference type="SAM" id="Phobius"/>
    </source>
</evidence>
<evidence type="ECO:0000313" key="22">
    <source>
        <dbReference type="Ensembl" id="ENSPMEP00000022647.1"/>
    </source>
</evidence>
<dbReference type="FunFam" id="1.20.120.350:FF:000007">
    <property type="entry name" value="Voltage-dependent T-type calcium channel subunit alpha"/>
    <property type="match status" value="1"/>
</dbReference>
<comment type="catalytic activity">
    <reaction evidence="15">
        <text>Ca(2+)(in) = Ca(2+)(out)</text>
        <dbReference type="Rhea" id="RHEA:29671"/>
        <dbReference type="ChEBI" id="CHEBI:29108"/>
    </reaction>
</comment>
<keyword evidence="13" id="KW-0325">Glycoprotein</keyword>
<keyword evidence="3" id="KW-1003">Cell membrane</keyword>
<dbReference type="PANTHER" id="PTHR45628">
    <property type="entry name" value="VOLTAGE-DEPENDENT CALCIUM CHANNEL TYPE A SUBUNIT ALPHA-1"/>
    <property type="match status" value="1"/>
</dbReference>
<feature type="transmembrane region" description="Helical" evidence="20">
    <location>
        <begin position="1117"/>
        <end position="1135"/>
    </location>
</feature>
<evidence type="ECO:0000256" key="12">
    <source>
        <dbReference type="ARBA" id="ARBA00023136"/>
    </source>
</evidence>
<evidence type="ECO:0000256" key="16">
    <source>
        <dbReference type="PIRSR" id="PIRSR602077-1"/>
    </source>
</evidence>
<reference evidence="22" key="2">
    <citation type="submission" date="2025-09" db="UniProtKB">
        <authorList>
            <consortium name="Ensembl"/>
        </authorList>
    </citation>
    <scope>IDENTIFICATION</scope>
</reference>
<feature type="transmembrane region" description="Helical" evidence="20">
    <location>
        <begin position="1703"/>
        <end position="1728"/>
    </location>
</feature>
<feature type="region of interest" description="Disordered" evidence="19">
    <location>
        <begin position="543"/>
        <end position="584"/>
    </location>
</feature>
<keyword evidence="7" id="KW-0677">Repeat</keyword>
<dbReference type="InterPro" id="IPR002077">
    <property type="entry name" value="VDCCAlpha1"/>
</dbReference>
<dbReference type="Ensembl" id="ENSPMET00000012202.1">
    <property type="protein sequence ID" value="ENSPMEP00000022647.1"/>
    <property type="gene ID" value="ENSPMEG00000000057.1"/>
</dbReference>
<accession>A0A3B3Y5M5</accession>
<keyword evidence="12 20" id="KW-0472">Membrane</keyword>
<feature type="transmembrane region" description="Helical" evidence="20">
    <location>
        <begin position="1252"/>
        <end position="1274"/>
    </location>
</feature>
<evidence type="ECO:0000256" key="6">
    <source>
        <dbReference type="ARBA" id="ARBA00022692"/>
    </source>
</evidence>
<dbReference type="SUPFAM" id="SSF81324">
    <property type="entry name" value="Voltage-gated potassium channels"/>
    <property type="match status" value="4"/>
</dbReference>
<keyword evidence="18" id="KW-0175">Coiled coil</keyword>
<dbReference type="InterPro" id="IPR027359">
    <property type="entry name" value="Volt_channel_dom_sf"/>
</dbReference>
<protein>
    <recommendedName>
        <fullName evidence="17">Voltage-dependent T-type calcium channel subunit alpha</fullName>
    </recommendedName>
</protein>
<dbReference type="GO" id="GO:0098703">
    <property type="term" value="P:calcium ion import across plasma membrane"/>
    <property type="evidence" value="ECO:0007669"/>
    <property type="project" value="TreeGrafter"/>
</dbReference>
<feature type="domain" description="Ion transport" evidence="21">
    <location>
        <begin position="1115"/>
        <end position="1387"/>
    </location>
</feature>
<dbReference type="FunFam" id="1.20.120.350:FF:000008">
    <property type="entry name" value="Voltage-dependent T-type calcium channel subunit alpha"/>
    <property type="match status" value="1"/>
</dbReference>
<feature type="transmembrane region" description="Helical" evidence="20">
    <location>
        <begin position="1353"/>
        <end position="1377"/>
    </location>
</feature>
<feature type="transmembrane region" description="Helical" evidence="20">
    <location>
        <begin position="730"/>
        <end position="749"/>
    </location>
</feature>
<comment type="subcellular location">
    <subcellularLocation>
        <location evidence="1">Cell membrane</location>
        <topology evidence="1">Multi-pass membrane protein</topology>
    </subcellularLocation>
    <subcellularLocation>
        <location evidence="17">Membrane</location>
        <topology evidence="17">Multi-pass membrane protein</topology>
    </subcellularLocation>
</comment>
<comment type="function">
    <text evidence="17">Voltage-sensitive calcium channels (VSCC) mediate the entry of calcium ions into excitable cells and are also involved in a variety of calcium-dependent processes, including muscle contraction, hormone or neurotransmitter release, gene expression, cell motility, cell division and cell death. This channel gives rise to T-type calcium currents. T-type calcium channels belong to the "low-voltage activated (LVA)" group and are strongly blocked by nickel and mibefradil. A particularity of this type of channels is an opening at quite negative potentials, and a voltage-dependent inactivation. T-type channels serve pacemaking functions in both central neurons and cardiac nodal cells and support calcium signaling in secretory cells and vascular smooth muscle. They may also be involved in the modulation of firing patterns of neurons which is important for information processing as well as in cell growth processes.</text>
</comment>
<evidence type="ECO:0000256" key="11">
    <source>
        <dbReference type="ARBA" id="ARBA00023065"/>
    </source>
</evidence>
<dbReference type="FunFam" id="1.10.287.70:FF:000032">
    <property type="entry name" value="Voltage-dependent T-type calcium channel subunit alpha"/>
    <property type="match status" value="1"/>
</dbReference>
<evidence type="ECO:0000256" key="5">
    <source>
        <dbReference type="ARBA" id="ARBA00022673"/>
    </source>
</evidence>
<feature type="region of interest" description="Disordered" evidence="19">
    <location>
        <begin position="1"/>
        <end position="22"/>
    </location>
</feature>
<evidence type="ECO:0000256" key="13">
    <source>
        <dbReference type="ARBA" id="ARBA00023180"/>
    </source>
</evidence>
<evidence type="ECO:0000259" key="21">
    <source>
        <dbReference type="Pfam" id="PF00520"/>
    </source>
</evidence>
<dbReference type="FunFam" id="1.10.287.70:FF:000014">
    <property type="entry name" value="Voltage-dependent T-type calcium channel subunit alpha"/>
    <property type="match status" value="1"/>
</dbReference>
<keyword evidence="9 17" id="KW-0851">Voltage-gated channel</keyword>
<feature type="transmembrane region" description="Helical" evidence="20">
    <location>
        <begin position="1433"/>
        <end position="1450"/>
    </location>
</feature>
<feature type="transmembrane region" description="Helical" evidence="20">
    <location>
        <begin position="1188"/>
        <end position="1207"/>
    </location>
</feature>
<feature type="transmembrane region" description="Helical" evidence="20">
    <location>
        <begin position="394"/>
        <end position="419"/>
    </location>
</feature>
<feature type="transmembrane region" description="Helical" evidence="20">
    <location>
        <begin position="237"/>
        <end position="261"/>
    </location>
</feature>
<feature type="transmembrane region" description="Helical" evidence="20">
    <location>
        <begin position="1155"/>
        <end position="1176"/>
    </location>
</feature>
<feature type="domain" description="Ion transport" evidence="21">
    <location>
        <begin position="112"/>
        <end position="430"/>
    </location>
</feature>
<dbReference type="PRINTS" id="PR00167">
    <property type="entry name" value="CACHANNEL"/>
</dbReference>
<feature type="compositionally biased region" description="Basic and acidic residues" evidence="19">
    <location>
        <begin position="562"/>
        <end position="575"/>
    </location>
</feature>
<feature type="transmembrane region" description="Helical" evidence="20">
    <location>
        <begin position="1734"/>
        <end position="1755"/>
    </location>
</feature>
<feature type="transmembrane region" description="Helical" evidence="20">
    <location>
        <begin position="150"/>
        <end position="170"/>
    </location>
</feature>
<dbReference type="Gene3D" id="1.20.120.350">
    <property type="entry name" value="Voltage-gated potassium channels. Chain C"/>
    <property type="match status" value="4"/>
</dbReference>
<dbReference type="PRINTS" id="PR01629">
    <property type="entry name" value="TVDCCALPHA1"/>
</dbReference>
<feature type="transmembrane region" description="Helical" evidence="20">
    <location>
        <begin position="366"/>
        <end position="388"/>
    </location>
</feature>
<sequence length="1816" mass="205221">MAEDGGSVSALPDPRGSEGRSSLPRTFIRLNDLSGLGTGAVECVGGGGELVMEPVSLAPDGISVAGDEGSTHGGGESLPYPTLAPVVFFYLKQTTRPRSWCLKMVCNPYPFFSSMLVILLNCVTLGMFHPCEDINCDSERCKILQDFDDFIFAFFAIEMVIKMVALGIFGKKCYLGDTWNRLDFFIVLAGMLEYSLNLQNVSFSAVRTVRVLRPLRAINRVPSMRILVTLLLDTLPMLGNVLLLCFFVFFIFGIVGVQLWAGLLRNRCFVKDNFSFPLSVELGKYYHTENDDENPFICSMPRDNGMRDCGSIPKLYDEAGQQCSLDIDSYNSTDNTTCVNWNQYYTNCSAGLINPFKGAINFDNICYAWIAIFQVITLEGWVDIMYFVMDAHSFYNFIYFILLIIIGSFFMINLCLVVIATQFSETKQRESQLMKEQRVRFMSNASTLASLSEPGSCYDELLKYLVHIIRKGAKQVAHVCRFLARRAGLNIASSPPATEPTHTQLSCQLSARELITMDAAGLTMDPETCPDCAKALAHELEGFTEGNETPGDSDSDGVYELSQDHHHRDRRDSRQPRKKRRRLGKTAAKVVHFWRLVCDTFRKIVDSKYFGRGIMIAILINTLSMGIEYHEQPEELTNALEISNIVFTSLFSLEMLLKVLVYGPFGYIKNPYNIFDGIIVVISVWEIVGQQGGGLSVLRTFRLMRVLKLVRFMPALQRQLVVLMKTMDNVATFCMLLMLFIFIFSILGMHLFGCKFGSERDGDTLPDRKNFDSLLWAIVTVFQILTQEDWNKVLYNGMASTSPVAALYFIALMTFGNYVLFNLLVAILVEGFQTEVQTACQRMSILIDSNKSPSVCSSTVVPVNGHVEMKTSLTPPLITHTAATPMPVPKLPVAGDPVLGYESRQGKVMKTFLIGCSLAPLSPQTSARSSPHGQWTTGSGWGSRRSSWNSLSRAPSYKRQKRQSGERRSLLSGEGNSSSDEGDGGGEGGGGLVDEDDTSLPRTDSMSQPHGGPRHRRMESVETRSSMDLPPEALLQVEQFLKLFDFTSFFKSEALDIWMTHVLCMFSSVQSRFARILRWMEKKQPAWCRQRDTWSLYLFPPESRFRILCNKIITHKMFDHVVLVIIFLNCITIAMERPRIHPTSAERIFLTFSNYIFTAIFVAEMTVKIVALGFFFGDKAYLRSSWNILDGMLVMISVIDILVSLISNTGTKILGMLRVLRLLRTLRPLRVISRAPGLKLVVETLMSSLKPIGNIVVICCAFFIIFGILGVQLFKGKFYVCQGEDVRNITNRTDCEGAHYKWVRHKYNFDNLGQALMSLFVLASKDGWVDIMYDGLDAVGVDQQPIMNYNPWMLLYFISFLLIVAFFVLNMFVGVVVENFHKCRRHQEAEEAKRREEKRLKRMEKKRRKAQSKPYYSDYSPTRLLIHKMCTSHYLDLFITIVIGLNVITMSMEHYEQPQELDNALKICNYIFTLIFVLESVFKLVAFGFRRFFKDKWNQLDLAIVLLSIMGITLEEIEVNASLPINPTIIRIMRVLRIARVLKLLKMAVGMRALLDTVMQALPQVGNLGLLFMLLFFIFAALGVELFGDLICDELHPCEGLGRYATFRNFGMAFLLLFRVSTGDNWNGIMKDTLRDCAHETGTCYNTVVSPIYFVSFVLTAQFVLVNVVIAVLMKHLEESNKEAKEEAELEAELNLELQMEGCVLVCACVCVCVCVRSCFCVYAHIFISVFSFTHFLSFFFLSSLPLLSLTLPAIPKFVQRRPLFDSISLVIQGSMEGELSLMDNLSGSICHYYALPPRPNKHSTDKKVNNHQKRR</sequence>
<feature type="binding site" evidence="16">
    <location>
        <position position="379"/>
    </location>
    <ligand>
        <name>Ca(2+)</name>
        <dbReference type="ChEBI" id="CHEBI:29108"/>
    </ligand>
</feature>
<dbReference type="Proteomes" id="UP000261480">
    <property type="component" value="Unplaced"/>
</dbReference>
<feature type="region of interest" description="Disordered" evidence="19">
    <location>
        <begin position="1391"/>
        <end position="1415"/>
    </location>
</feature>